<name>A0A2P6CFA8_9FLAO</name>
<dbReference type="SUPFAM" id="SSF52788">
    <property type="entry name" value="Phosphotyrosine protein phosphatases I"/>
    <property type="match status" value="1"/>
</dbReference>
<comment type="caution">
    <text evidence="1">The sequence shown here is derived from an EMBL/GenBank/DDBJ whole genome shotgun (WGS) entry which is preliminary data.</text>
</comment>
<dbReference type="EMBL" id="MSCK01000001">
    <property type="protein sequence ID" value="PQJ73568.1"/>
    <property type="molecule type" value="Genomic_DNA"/>
</dbReference>
<gene>
    <name evidence="1" type="ORF">BTO14_09950</name>
</gene>
<evidence type="ECO:0008006" key="3">
    <source>
        <dbReference type="Google" id="ProtNLM"/>
    </source>
</evidence>
<dbReference type="InterPro" id="IPR036196">
    <property type="entry name" value="Ptyr_pPase_sf"/>
</dbReference>
<protein>
    <recommendedName>
        <fullName evidence="3">Arsenate reductase</fullName>
    </recommendedName>
</protein>
<dbReference type="Gene3D" id="3.40.50.2300">
    <property type="match status" value="1"/>
</dbReference>
<dbReference type="RefSeq" id="WP_105049231.1">
    <property type="nucleotide sequence ID" value="NZ_CP150661.1"/>
</dbReference>
<keyword evidence="2" id="KW-1185">Reference proteome</keyword>
<reference evidence="1 2" key="1">
    <citation type="submission" date="2016-12" db="EMBL/GenBank/DDBJ databases">
        <title>Trade-off between light-utilization and light-protection in marine flavobacteria.</title>
        <authorList>
            <person name="Kumagai Y."/>
            <person name="Yoshizawa S."/>
            <person name="Kogure K."/>
            <person name="Iwasaki W."/>
        </authorList>
    </citation>
    <scope>NUCLEOTIDE SEQUENCE [LARGE SCALE GENOMIC DNA]</scope>
    <source>
        <strain evidence="1 2">KCTC 12100</strain>
    </source>
</reference>
<organism evidence="1 2">
    <name type="scientific">Polaribacter butkevichii</name>
    <dbReference type="NCBI Taxonomy" id="218490"/>
    <lineage>
        <taxon>Bacteria</taxon>
        <taxon>Pseudomonadati</taxon>
        <taxon>Bacteroidota</taxon>
        <taxon>Flavobacteriia</taxon>
        <taxon>Flavobacteriales</taxon>
        <taxon>Flavobacteriaceae</taxon>
    </lineage>
</organism>
<dbReference type="OrthoDB" id="9793058at2"/>
<dbReference type="PANTHER" id="PTHR43428">
    <property type="entry name" value="ARSENATE REDUCTASE"/>
    <property type="match status" value="1"/>
</dbReference>
<sequence>MIKTSAISTRKFFTNAHNKITLSEGRKNLLLEISETISKEYKSEGLVNLNFICTHNSRRSQIAQVWAFFAAHYFDLNIYSFSGGTEVTSFYRNTIKTLQKASFSFNLEDFSHQNPKYLISFDESSKTILGFSKRYDHVDNKKPFIAITTCNNADTKCPFIAEAIYRFHLPFVDPKPSDGTPLQKETYLNTNQQIAGEIYFIFAEVKKALL</sequence>
<evidence type="ECO:0000313" key="1">
    <source>
        <dbReference type="EMBL" id="PQJ73568.1"/>
    </source>
</evidence>
<evidence type="ECO:0000313" key="2">
    <source>
        <dbReference type="Proteomes" id="UP000247345"/>
    </source>
</evidence>
<accession>A0A2P6CFA8</accession>
<dbReference type="PANTHER" id="PTHR43428:SF1">
    <property type="entry name" value="ARSENATE REDUCTASE"/>
    <property type="match status" value="1"/>
</dbReference>
<proteinExistence type="predicted"/>
<dbReference type="Proteomes" id="UP000247345">
    <property type="component" value="Unassembled WGS sequence"/>
</dbReference>
<dbReference type="AlphaFoldDB" id="A0A2P6CFA8"/>